<sequence>MSQAEAELSIKTMLMGLRQPTTKETKTPEGLTARPGLGEIGQKVKVLANHFKVADIPRATVLYQYDVAMVRHRAPRPD</sequence>
<protein>
    <submittedName>
        <fullName evidence="2">Uncharacterized protein</fullName>
    </submittedName>
</protein>
<proteinExistence type="predicted"/>
<accession>A0A699Z5E0</accession>
<reference evidence="2 3" key="1">
    <citation type="submission" date="2020-02" db="EMBL/GenBank/DDBJ databases">
        <title>Draft genome sequence of Haematococcus lacustris strain NIES-144.</title>
        <authorList>
            <person name="Morimoto D."/>
            <person name="Nakagawa S."/>
            <person name="Yoshida T."/>
            <person name="Sawayama S."/>
        </authorList>
    </citation>
    <scope>NUCLEOTIDE SEQUENCE [LARGE SCALE GENOMIC DNA]</scope>
    <source>
        <strain evidence="2 3">NIES-144</strain>
    </source>
</reference>
<dbReference type="Proteomes" id="UP000485058">
    <property type="component" value="Unassembled WGS sequence"/>
</dbReference>
<dbReference type="AlphaFoldDB" id="A0A699Z5E0"/>
<feature type="region of interest" description="Disordered" evidence="1">
    <location>
        <begin position="14"/>
        <end position="36"/>
    </location>
</feature>
<keyword evidence="3" id="KW-1185">Reference proteome</keyword>
<comment type="caution">
    <text evidence="2">The sequence shown here is derived from an EMBL/GenBank/DDBJ whole genome shotgun (WGS) entry which is preliminary data.</text>
</comment>
<evidence type="ECO:0000313" key="2">
    <source>
        <dbReference type="EMBL" id="GFH16775.1"/>
    </source>
</evidence>
<organism evidence="2 3">
    <name type="scientific">Haematococcus lacustris</name>
    <name type="common">Green alga</name>
    <name type="synonym">Haematococcus pluvialis</name>
    <dbReference type="NCBI Taxonomy" id="44745"/>
    <lineage>
        <taxon>Eukaryota</taxon>
        <taxon>Viridiplantae</taxon>
        <taxon>Chlorophyta</taxon>
        <taxon>core chlorophytes</taxon>
        <taxon>Chlorophyceae</taxon>
        <taxon>CS clade</taxon>
        <taxon>Chlamydomonadales</taxon>
        <taxon>Haematococcaceae</taxon>
        <taxon>Haematococcus</taxon>
    </lineage>
</organism>
<gene>
    <name evidence="2" type="ORF">HaLaN_13266</name>
</gene>
<dbReference type="EMBL" id="BLLF01001050">
    <property type="protein sequence ID" value="GFH16775.1"/>
    <property type="molecule type" value="Genomic_DNA"/>
</dbReference>
<name>A0A699Z5E0_HAELA</name>
<feature type="non-terminal residue" evidence="2">
    <location>
        <position position="78"/>
    </location>
</feature>
<evidence type="ECO:0000313" key="3">
    <source>
        <dbReference type="Proteomes" id="UP000485058"/>
    </source>
</evidence>
<feature type="non-terminal residue" evidence="2">
    <location>
        <position position="1"/>
    </location>
</feature>
<evidence type="ECO:0000256" key="1">
    <source>
        <dbReference type="SAM" id="MobiDB-lite"/>
    </source>
</evidence>